<sequence>MWMAHNSRVELGRPDQGGVWFRGLCRKCNTAAGQFDTAYAHLADILRPLWLASLNQSSPQDQATPHDPIRPGAVARSIMLGMCATTPIIRFNWPQVRQLLSSKRVQLPDQYRLYLAAAQGRSAWVSGTIAGHYSNANTTMNSPAVMMSMSAVFFPPLAWQLVATDGCQPERWADVSSWCEYPPDREIDLHELVDRVRFDCHPRHKPNGDTNWIDHIQSDVSSIIESFDITGSDPYITEARRRLMQRRLVPTDEVFEALRRNGYDLEDV</sequence>
<organism evidence="1 2">
    <name type="scientific">Gordonia sputi NBRC 100414</name>
    <dbReference type="NCBI Taxonomy" id="1089453"/>
    <lineage>
        <taxon>Bacteria</taxon>
        <taxon>Bacillati</taxon>
        <taxon>Actinomycetota</taxon>
        <taxon>Actinomycetes</taxon>
        <taxon>Mycobacteriales</taxon>
        <taxon>Gordoniaceae</taxon>
        <taxon>Gordonia</taxon>
    </lineage>
</organism>
<dbReference type="AlphaFoldDB" id="H5TVL2"/>
<dbReference type="Proteomes" id="UP000005845">
    <property type="component" value="Unassembled WGS sequence"/>
</dbReference>
<protein>
    <submittedName>
        <fullName evidence="1">Uncharacterized protein</fullName>
    </submittedName>
</protein>
<name>H5TVL2_9ACTN</name>
<proteinExistence type="predicted"/>
<keyword evidence="2" id="KW-1185">Reference proteome</keyword>
<evidence type="ECO:0000313" key="2">
    <source>
        <dbReference type="Proteomes" id="UP000005845"/>
    </source>
</evidence>
<dbReference type="EMBL" id="BAFC01000010">
    <property type="protein sequence ID" value="GAB37520.1"/>
    <property type="molecule type" value="Genomic_DNA"/>
</dbReference>
<accession>H5TVL2</accession>
<reference evidence="1 2" key="1">
    <citation type="submission" date="2012-02" db="EMBL/GenBank/DDBJ databases">
        <title>Whole genome shotgun sequence of Gordonia sputi NBRC 100414.</title>
        <authorList>
            <person name="Yoshida I."/>
            <person name="Hosoyama A."/>
            <person name="Tsuchikane K."/>
            <person name="Katsumata H."/>
            <person name="Yamazaki S."/>
            <person name="Fujita N."/>
        </authorList>
    </citation>
    <scope>NUCLEOTIDE SEQUENCE [LARGE SCALE GENOMIC DNA]</scope>
    <source>
        <strain evidence="1 2">NBRC 100414</strain>
    </source>
</reference>
<dbReference type="eggNOG" id="ENOG5031W6F">
    <property type="taxonomic scope" value="Bacteria"/>
</dbReference>
<evidence type="ECO:0000313" key="1">
    <source>
        <dbReference type="EMBL" id="GAB37520.1"/>
    </source>
</evidence>
<gene>
    <name evidence="1" type="ORF">GOSPT_010_00010</name>
</gene>
<comment type="caution">
    <text evidence="1">The sequence shown here is derived from an EMBL/GenBank/DDBJ whole genome shotgun (WGS) entry which is preliminary data.</text>
</comment>